<dbReference type="PANTHER" id="PTHR47951">
    <property type="entry name" value="OS08G0547900 PROTEIN"/>
    <property type="match status" value="1"/>
</dbReference>
<comment type="caution">
    <text evidence="11">The sequence shown here is derived from an EMBL/GenBank/DDBJ whole genome shotgun (WGS) entry which is preliminary data.</text>
</comment>
<name>A0AA39AFX7_VITRO</name>
<feature type="transmembrane region" description="Helical" evidence="10">
    <location>
        <begin position="28"/>
        <end position="48"/>
    </location>
</feature>
<dbReference type="GO" id="GO:0016705">
    <property type="term" value="F:oxidoreductase activity, acting on paired donors, with incorporation or reduction of molecular oxygen"/>
    <property type="evidence" value="ECO:0007669"/>
    <property type="project" value="InterPro"/>
</dbReference>
<reference evidence="11 12" key="1">
    <citation type="journal article" date="2023" name="BMC Biotechnol.">
        <title>Vitis rotundifolia cv Carlos genome sequencing.</title>
        <authorList>
            <person name="Huff M."/>
            <person name="Hulse-Kemp A."/>
            <person name="Scheffler B."/>
            <person name="Youngblood R."/>
            <person name="Simpson S."/>
            <person name="Babiker E."/>
            <person name="Staton M."/>
        </authorList>
    </citation>
    <scope>NUCLEOTIDE SEQUENCE [LARGE SCALE GENOMIC DNA]</scope>
    <source>
        <tissue evidence="11">Leaf</tissue>
    </source>
</reference>
<dbReference type="GO" id="GO:0004497">
    <property type="term" value="F:monooxygenase activity"/>
    <property type="evidence" value="ECO:0007669"/>
    <property type="project" value="UniProtKB-KW"/>
</dbReference>
<dbReference type="EMBL" id="JARBHA010000002">
    <property type="protein sequence ID" value="KAJ9706786.1"/>
    <property type="molecule type" value="Genomic_DNA"/>
</dbReference>
<dbReference type="InterPro" id="IPR002401">
    <property type="entry name" value="Cyt_P450_E_grp-I"/>
</dbReference>
<dbReference type="FunFam" id="1.10.630.10:FF:000126">
    <property type="entry name" value="Predicted protein"/>
    <property type="match status" value="1"/>
</dbReference>
<dbReference type="InterPro" id="IPR017972">
    <property type="entry name" value="Cyt_P450_CS"/>
</dbReference>
<dbReference type="PRINTS" id="PR00463">
    <property type="entry name" value="EP450I"/>
</dbReference>
<evidence type="ECO:0000256" key="9">
    <source>
        <dbReference type="RuleBase" id="RU000461"/>
    </source>
</evidence>
<evidence type="ECO:0000256" key="2">
    <source>
        <dbReference type="ARBA" id="ARBA00010617"/>
    </source>
</evidence>
<gene>
    <name evidence="11" type="ORF">PVL29_001988</name>
</gene>
<dbReference type="GO" id="GO:0005506">
    <property type="term" value="F:iron ion binding"/>
    <property type="evidence" value="ECO:0007669"/>
    <property type="project" value="InterPro"/>
</dbReference>
<dbReference type="PANTHER" id="PTHR47951:SF7">
    <property type="entry name" value="FLAVONOID 3',5'-HYDROXYLASE-LIKE ISOFORM X1"/>
    <property type="match status" value="1"/>
</dbReference>
<evidence type="ECO:0000256" key="7">
    <source>
        <dbReference type="ARBA" id="ARBA00023033"/>
    </source>
</evidence>
<evidence type="ECO:0000256" key="6">
    <source>
        <dbReference type="ARBA" id="ARBA00023004"/>
    </source>
</evidence>
<evidence type="ECO:0000256" key="4">
    <source>
        <dbReference type="ARBA" id="ARBA00022723"/>
    </source>
</evidence>
<dbReference type="Pfam" id="PF00067">
    <property type="entry name" value="p450"/>
    <property type="match status" value="1"/>
</dbReference>
<dbReference type="Gene3D" id="1.10.630.10">
    <property type="entry name" value="Cytochrome P450"/>
    <property type="match status" value="1"/>
</dbReference>
<evidence type="ECO:0000256" key="5">
    <source>
        <dbReference type="ARBA" id="ARBA00023002"/>
    </source>
</evidence>
<evidence type="ECO:0008006" key="13">
    <source>
        <dbReference type="Google" id="ProtNLM"/>
    </source>
</evidence>
<evidence type="ECO:0000256" key="1">
    <source>
        <dbReference type="ARBA" id="ARBA00001971"/>
    </source>
</evidence>
<keyword evidence="7 9" id="KW-0503">Monooxygenase</keyword>
<comment type="cofactor">
    <cofactor evidence="1 8">
        <name>heme</name>
        <dbReference type="ChEBI" id="CHEBI:30413"/>
    </cofactor>
</comment>
<dbReference type="GO" id="GO:0020037">
    <property type="term" value="F:heme binding"/>
    <property type="evidence" value="ECO:0007669"/>
    <property type="project" value="InterPro"/>
</dbReference>
<keyword evidence="12" id="KW-1185">Reference proteome</keyword>
<protein>
    <recommendedName>
        <fullName evidence="13">Cytochrome P450</fullName>
    </recommendedName>
</protein>
<evidence type="ECO:0000256" key="8">
    <source>
        <dbReference type="PIRSR" id="PIRSR602401-1"/>
    </source>
</evidence>
<dbReference type="SUPFAM" id="SSF48264">
    <property type="entry name" value="Cytochrome P450"/>
    <property type="match status" value="1"/>
</dbReference>
<dbReference type="PROSITE" id="PS00086">
    <property type="entry name" value="CYTOCHROME_P450"/>
    <property type="match status" value="1"/>
</dbReference>
<keyword evidence="5 9" id="KW-0560">Oxidoreductase</keyword>
<comment type="similarity">
    <text evidence="2 9">Belongs to the cytochrome P450 family.</text>
</comment>
<dbReference type="InterPro" id="IPR036396">
    <property type="entry name" value="Cyt_P450_sf"/>
</dbReference>
<keyword evidence="10" id="KW-0812">Transmembrane</keyword>
<keyword evidence="10" id="KW-0472">Membrane</keyword>
<keyword evidence="4 8" id="KW-0479">Metal-binding</keyword>
<keyword evidence="6 8" id="KW-0408">Iron</keyword>
<dbReference type="AlphaFoldDB" id="A0AA39AFX7"/>
<dbReference type="InterPro" id="IPR001128">
    <property type="entry name" value="Cyt_P450"/>
</dbReference>
<proteinExistence type="inferred from homology"/>
<evidence type="ECO:0000256" key="10">
    <source>
        <dbReference type="SAM" id="Phobius"/>
    </source>
</evidence>
<organism evidence="11 12">
    <name type="scientific">Vitis rotundifolia</name>
    <name type="common">Muscadine grape</name>
    <dbReference type="NCBI Taxonomy" id="103349"/>
    <lineage>
        <taxon>Eukaryota</taxon>
        <taxon>Viridiplantae</taxon>
        <taxon>Streptophyta</taxon>
        <taxon>Embryophyta</taxon>
        <taxon>Tracheophyta</taxon>
        <taxon>Spermatophyta</taxon>
        <taxon>Magnoliopsida</taxon>
        <taxon>eudicotyledons</taxon>
        <taxon>Gunneridae</taxon>
        <taxon>Pentapetalae</taxon>
        <taxon>rosids</taxon>
        <taxon>Vitales</taxon>
        <taxon>Vitaceae</taxon>
        <taxon>Viteae</taxon>
        <taxon>Vitis</taxon>
    </lineage>
</organism>
<keyword evidence="3 8" id="KW-0349">Heme</keyword>
<accession>A0AA39AFX7</accession>
<evidence type="ECO:0000313" key="12">
    <source>
        <dbReference type="Proteomes" id="UP001168098"/>
    </source>
</evidence>
<evidence type="ECO:0000313" key="11">
    <source>
        <dbReference type="EMBL" id="KAJ9706786.1"/>
    </source>
</evidence>
<feature type="binding site" description="axial binding residue" evidence="8">
    <location>
        <position position="466"/>
    </location>
    <ligand>
        <name>heme</name>
        <dbReference type="ChEBI" id="CHEBI:30413"/>
    </ligand>
    <ligandPart>
        <name>Fe</name>
        <dbReference type="ChEBI" id="CHEBI:18248"/>
    </ligandPart>
</feature>
<keyword evidence="10" id="KW-1133">Transmembrane helix</keyword>
<sequence>MVSHQERATTTISSYWTWWWEATRKKDLVNQAVLTILIAIFAILWYLWASLRARKRTAPLPPGPRGLPIVGYLPFLGSNLHHSFAELADIYGPIFKLWLGNRRCIVLSSPSLAKEVARDQDIIFANRDPPVAASITSYGRLNIVWSPYGSYWRNLRKLFVTEMLSDNILDRCYAHRRYEVRKTITNVYNKIGTPMDIGKLSFRTELNVMTRSMWGDTIEGQEESLTGVSFRELANEMIGLLGKPNISDFFPVLARFDIQGVEREMKKVFHFVDQIMDHIIEQKMKLNTEKEERASNNREEKDFLQVLLDVKEQEAAEKPITRTQIKALLVNILVGGTDTTATTTEWAMAEMMSNPEIMRKAQEELAESHLPKLKYMDSVMKETLRLHPAVPLLFPECPSESCTVGGYTVPKGTKVFVNVWAIHKDPKYRDNPSEFKPERFLTNPSRWDYGGNNFQYLPFGSGRRVCPGIPLAERMLIYLLASLLHSFDWQLITKGEDLDLSEQFGIVLKKRTPLIVLPTKRLPNSALYA</sequence>
<dbReference type="PRINTS" id="PR00385">
    <property type="entry name" value="P450"/>
</dbReference>
<evidence type="ECO:0000256" key="3">
    <source>
        <dbReference type="ARBA" id="ARBA00022617"/>
    </source>
</evidence>
<dbReference type="Proteomes" id="UP001168098">
    <property type="component" value="Unassembled WGS sequence"/>
</dbReference>